<feature type="domain" description="Putative amidase" evidence="2">
    <location>
        <begin position="200"/>
        <end position="377"/>
    </location>
</feature>
<evidence type="ECO:0000259" key="2">
    <source>
        <dbReference type="Pfam" id="PF12671"/>
    </source>
</evidence>
<dbReference type="PANTHER" id="PTHR40032">
    <property type="entry name" value="EXPORTED PROTEIN-RELATED"/>
    <property type="match status" value="1"/>
</dbReference>
<feature type="signal peptide" evidence="1">
    <location>
        <begin position="1"/>
        <end position="25"/>
    </location>
</feature>
<comment type="caution">
    <text evidence="3">The sequence shown here is derived from an EMBL/GenBank/DDBJ whole genome shotgun (WGS) entry which is preliminary data.</text>
</comment>
<dbReference type="Pfam" id="PF12671">
    <property type="entry name" value="Amidase_6"/>
    <property type="match status" value="1"/>
</dbReference>
<name>A0ABT1NK35_9FIRM</name>
<proteinExistence type="predicted"/>
<accession>A0ABT1NK35</accession>
<dbReference type="EMBL" id="JAJEKE010000024">
    <property type="protein sequence ID" value="MCQ1531547.1"/>
    <property type="molecule type" value="Genomic_DNA"/>
</dbReference>
<dbReference type="InterPro" id="IPR024301">
    <property type="entry name" value="Amidase_6"/>
</dbReference>
<keyword evidence="1" id="KW-0732">Signal</keyword>
<dbReference type="Proteomes" id="UP001651880">
    <property type="component" value="Unassembled WGS sequence"/>
</dbReference>
<gene>
    <name evidence="3" type="ORF">LJD61_18700</name>
</gene>
<reference evidence="3 4" key="1">
    <citation type="submission" date="2021-10" db="EMBL/GenBank/DDBJ databases">
        <title>Lutispora strain m25 sp. nov., a thermophilic, non-spore-forming bacterium isolated from a lab-scale methanogenic bioreactor digesting anaerobic sludge.</title>
        <authorList>
            <person name="El Houari A."/>
            <person name="Mcdonald J."/>
        </authorList>
    </citation>
    <scope>NUCLEOTIDE SEQUENCE [LARGE SCALE GENOMIC DNA]</scope>
    <source>
        <strain evidence="4">m25</strain>
    </source>
</reference>
<organism evidence="3 4">
    <name type="scientific">Lutispora saccharofermentans</name>
    <dbReference type="NCBI Taxonomy" id="3024236"/>
    <lineage>
        <taxon>Bacteria</taxon>
        <taxon>Bacillati</taxon>
        <taxon>Bacillota</taxon>
        <taxon>Clostridia</taxon>
        <taxon>Lutisporales</taxon>
        <taxon>Lutisporaceae</taxon>
        <taxon>Lutispora</taxon>
    </lineage>
</organism>
<dbReference type="PANTHER" id="PTHR40032:SF1">
    <property type="entry name" value="EXPORTED PROTEIN"/>
    <property type="match status" value="1"/>
</dbReference>
<dbReference type="RefSeq" id="WP_255229095.1">
    <property type="nucleotide sequence ID" value="NZ_JAJEKE010000024.1"/>
</dbReference>
<evidence type="ECO:0000313" key="3">
    <source>
        <dbReference type="EMBL" id="MCQ1531547.1"/>
    </source>
</evidence>
<protein>
    <submittedName>
        <fullName evidence="3">Amidase domain-containing protein</fullName>
    </submittedName>
</protein>
<evidence type="ECO:0000256" key="1">
    <source>
        <dbReference type="SAM" id="SignalP"/>
    </source>
</evidence>
<evidence type="ECO:0000313" key="4">
    <source>
        <dbReference type="Proteomes" id="UP001651880"/>
    </source>
</evidence>
<sequence>MNRRFKKWKITAFFILIFSSVALKAAWCDTADLDEKQIAGIIQSVYDERCKAMISGDWKALRECYDTSRKYALWSFEHEAKRIKYLHDWSEARGIKLIDIKSSVYLGKITKKDGMYSVFLTETYKFEYIYKDDINQTVNTFGTGVRHNVGLVNKDDKWLLSKDWYTDFLQEALYSYSGMYVGAGSELTAPASKVKSQNSKYDREKAAQYADKYCGIAWGSGNDFKYNSKYQDYNGIGGDCTNYVSQCIGDKEEGGGIPFDGTWFATYPKYGKAQGSAAFVNANAFWNYILYSGKGRLIKKGTYKELTKPIEDYPIGIVGKIEVGDLLCYEKDGKIDHFSIITAKDSKGYPMINSHTSDRYHVPFDFGWSEKFTKFHLIHIGY</sequence>
<feature type="chain" id="PRO_5045878108" evidence="1">
    <location>
        <begin position="26"/>
        <end position="382"/>
    </location>
</feature>
<keyword evidence="4" id="KW-1185">Reference proteome</keyword>